<accession>Q1I8K1</accession>
<keyword evidence="1" id="KW-1133">Transmembrane helix</keyword>
<dbReference type="InterPro" id="IPR009495">
    <property type="entry name" value="NrsF"/>
</dbReference>
<feature type="transmembrane region" description="Helical" evidence="1">
    <location>
        <begin position="191"/>
        <end position="212"/>
    </location>
</feature>
<evidence type="ECO:0008006" key="4">
    <source>
        <dbReference type="Google" id="ProtNLM"/>
    </source>
</evidence>
<keyword evidence="1" id="KW-0472">Membrane</keyword>
<dbReference type="Proteomes" id="UP000000658">
    <property type="component" value="Chromosome"/>
</dbReference>
<dbReference type="HOGENOM" id="CLU_097826_1_0_6"/>
<evidence type="ECO:0000256" key="1">
    <source>
        <dbReference type="SAM" id="Phobius"/>
    </source>
</evidence>
<gene>
    <name evidence="2" type="ordered locus">PSEEN3271</name>
</gene>
<organism evidence="2 3">
    <name type="scientific">Pseudomonas entomophila (strain L48)</name>
    <dbReference type="NCBI Taxonomy" id="384676"/>
    <lineage>
        <taxon>Bacteria</taxon>
        <taxon>Pseudomonadati</taxon>
        <taxon>Pseudomonadota</taxon>
        <taxon>Gammaproteobacteria</taxon>
        <taxon>Pseudomonadales</taxon>
        <taxon>Pseudomonadaceae</taxon>
        <taxon>Pseudomonas</taxon>
    </lineage>
</organism>
<dbReference type="Pfam" id="PF06532">
    <property type="entry name" value="NrsF"/>
    <property type="match status" value="1"/>
</dbReference>
<proteinExistence type="predicted"/>
<dbReference type="AlphaFoldDB" id="Q1I8K1"/>
<feature type="transmembrane region" description="Helical" evidence="1">
    <location>
        <begin position="27"/>
        <end position="48"/>
    </location>
</feature>
<feature type="transmembrane region" description="Helical" evidence="1">
    <location>
        <begin position="162"/>
        <end position="179"/>
    </location>
</feature>
<dbReference type="eggNOG" id="COG4944">
    <property type="taxonomic scope" value="Bacteria"/>
</dbReference>
<name>Q1I8K1_PSEE4</name>
<feature type="transmembrane region" description="Helical" evidence="1">
    <location>
        <begin position="132"/>
        <end position="150"/>
    </location>
</feature>
<evidence type="ECO:0000313" key="2">
    <source>
        <dbReference type="EMBL" id="CAK16027.1"/>
    </source>
</evidence>
<feature type="transmembrane region" description="Helical" evidence="1">
    <location>
        <begin position="91"/>
        <end position="112"/>
    </location>
</feature>
<evidence type="ECO:0000313" key="3">
    <source>
        <dbReference type="Proteomes" id="UP000000658"/>
    </source>
</evidence>
<protein>
    <recommendedName>
        <fullName evidence="4">DUF1109 domain-containing protein</fullName>
    </recommendedName>
</protein>
<dbReference type="EMBL" id="CT573326">
    <property type="protein sequence ID" value="CAK16027.1"/>
    <property type="molecule type" value="Genomic_DNA"/>
</dbReference>
<dbReference type="KEGG" id="pen:PSEEN3271"/>
<keyword evidence="1" id="KW-0812">Transmembrane</keyword>
<dbReference type="STRING" id="384676.PSEEN3271"/>
<sequence>MMKTDELISLLATAEGPVDRHALARRLGLALLAGLLGALLLTVALYGVRSDLAEVARTPLFWAKVALPTSLALLGLWLTQRLARPGVRGGALWGLLGVPLLLVWLGAAISLFGAPPEARADLIFGRTWRTCALNITLLSTPVFIAVFWALRGLAPTRLRQAGAAGGLLAGSTATLVYCLHCPEMGVPFWGLWYLLGMLVPTLLGAVLGPRLLRW</sequence>
<reference evidence="2 3" key="1">
    <citation type="journal article" date="2006" name="Nat. Biotechnol.">
        <title>Complete genome sequence of the entomopathogenic and metabolically versatile soil bacterium Pseudomonas entomophila.</title>
        <authorList>
            <person name="Vodovar N."/>
            <person name="Vallenet D."/>
            <person name="Cruveiller S."/>
            <person name="Rouy Z."/>
            <person name="Barbe V."/>
            <person name="Acosta C."/>
            <person name="Cattolico L."/>
            <person name="Jubin C."/>
            <person name="Lajus A."/>
            <person name="Segurens B."/>
            <person name="Vacherie B."/>
            <person name="Wincker P."/>
            <person name="Weissenbach J."/>
            <person name="Lemaitre B."/>
            <person name="Medigue C."/>
            <person name="Boccard F."/>
        </authorList>
    </citation>
    <scope>NUCLEOTIDE SEQUENCE [LARGE SCALE GENOMIC DNA]</scope>
    <source>
        <strain evidence="2 3">L48</strain>
    </source>
</reference>
<feature type="transmembrane region" description="Helical" evidence="1">
    <location>
        <begin position="60"/>
        <end position="79"/>
    </location>
</feature>